<dbReference type="Proteomes" id="UP000653644">
    <property type="component" value="Unassembled WGS sequence"/>
</dbReference>
<protein>
    <recommendedName>
        <fullName evidence="1">UspA domain-containing protein</fullName>
    </recommendedName>
</protein>
<dbReference type="EMBL" id="BMVN01000049">
    <property type="protein sequence ID" value="GHA63351.1"/>
    <property type="molecule type" value="Genomic_DNA"/>
</dbReference>
<dbReference type="SUPFAM" id="SSF52402">
    <property type="entry name" value="Adenine nucleotide alpha hydrolases-like"/>
    <property type="match status" value="1"/>
</dbReference>
<keyword evidence="3" id="KW-1185">Reference proteome</keyword>
<dbReference type="Gene3D" id="3.40.50.12370">
    <property type="match status" value="1"/>
</dbReference>
<name>A0ABQ3D8L8_9ACTN</name>
<gene>
    <name evidence="2" type="ORF">GCM10010345_79370</name>
</gene>
<evidence type="ECO:0000259" key="1">
    <source>
        <dbReference type="Pfam" id="PF00582"/>
    </source>
</evidence>
<organism evidence="2 3">
    <name type="scientific">Streptomyces canarius</name>
    <dbReference type="NCBI Taxonomy" id="285453"/>
    <lineage>
        <taxon>Bacteria</taxon>
        <taxon>Bacillati</taxon>
        <taxon>Actinomycetota</taxon>
        <taxon>Actinomycetes</taxon>
        <taxon>Kitasatosporales</taxon>
        <taxon>Streptomycetaceae</taxon>
        <taxon>Streptomyces</taxon>
    </lineage>
</organism>
<feature type="domain" description="UspA" evidence="1">
    <location>
        <begin position="6"/>
        <end position="69"/>
    </location>
</feature>
<accession>A0ABQ3D8L8</accession>
<dbReference type="Pfam" id="PF00582">
    <property type="entry name" value="Usp"/>
    <property type="match status" value="1"/>
</dbReference>
<dbReference type="InterPro" id="IPR006016">
    <property type="entry name" value="UspA"/>
</dbReference>
<reference evidence="3" key="1">
    <citation type="journal article" date="2019" name="Int. J. Syst. Evol. Microbiol.">
        <title>The Global Catalogue of Microorganisms (GCM) 10K type strain sequencing project: providing services to taxonomists for standard genome sequencing and annotation.</title>
        <authorList>
            <consortium name="The Broad Institute Genomics Platform"/>
            <consortium name="The Broad Institute Genome Sequencing Center for Infectious Disease"/>
            <person name="Wu L."/>
            <person name="Ma J."/>
        </authorList>
    </citation>
    <scope>NUCLEOTIDE SEQUENCE [LARGE SCALE GENOMIC DNA]</scope>
    <source>
        <strain evidence="3">JCM 4733</strain>
    </source>
</reference>
<evidence type="ECO:0000313" key="3">
    <source>
        <dbReference type="Proteomes" id="UP000653644"/>
    </source>
</evidence>
<evidence type="ECO:0000313" key="2">
    <source>
        <dbReference type="EMBL" id="GHA63351.1"/>
    </source>
</evidence>
<sequence>MFGSTAAEVPLRALVVRGTPGPALLRVADRSDDLLVVGAGRRGRFRRVLRPSVGRYCLARACCPVLAVPPSPLPEALAVVHRRNTWRLRLDSGHLEREFQTMPPDA</sequence>
<proteinExistence type="predicted"/>
<comment type="caution">
    <text evidence="2">The sequence shown here is derived from an EMBL/GenBank/DDBJ whole genome shotgun (WGS) entry which is preliminary data.</text>
</comment>